<proteinExistence type="predicted"/>
<dbReference type="Proteomes" id="UP000295344">
    <property type="component" value="Unassembled WGS sequence"/>
</dbReference>
<evidence type="ECO:0000313" key="2">
    <source>
        <dbReference type="EMBL" id="TDS75590.1"/>
    </source>
</evidence>
<dbReference type="RefSeq" id="WP_133766870.1">
    <property type="nucleotide sequence ID" value="NZ_BAAARP010000005.1"/>
</dbReference>
<dbReference type="Pfam" id="PF07179">
    <property type="entry name" value="SseB"/>
    <property type="match status" value="1"/>
</dbReference>
<evidence type="ECO:0000259" key="1">
    <source>
        <dbReference type="Pfam" id="PF07179"/>
    </source>
</evidence>
<keyword evidence="3" id="KW-1185">Reference proteome</keyword>
<evidence type="ECO:0000313" key="3">
    <source>
        <dbReference type="Proteomes" id="UP000295344"/>
    </source>
</evidence>
<comment type="caution">
    <text evidence="2">The sequence shown here is derived from an EMBL/GenBank/DDBJ whole genome shotgun (WGS) entry which is preliminary data.</text>
</comment>
<feature type="domain" description="SseB protein N-terminal" evidence="1">
    <location>
        <begin position="35"/>
        <end position="152"/>
    </location>
</feature>
<organism evidence="2 3">
    <name type="scientific">Amnibacterium kyonggiense</name>
    <dbReference type="NCBI Taxonomy" id="595671"/>
    <lineage>
        <taxon>Bacteria</taxon>
        <taxon>Bacillati</taxon>
        <taxon>Actinomycetota</taxon>
        <taxon>Actinomycetes</taxon>
        <taxon>Micrococcales</taxon>
        <taxon>Microbacteriaceae</taxon>
        <taxon>Amnibacterium</taxon>
    </lineage>
</organism>
<dbReference type="AlphaFoldDB" id="A0A4R7FFH5"/>
<protein>
    <submittedName>
        <fullName evidence="2">Type III secretion system (T3SS) SseB-like protein</fullName>
    </submittedName>
</protein>
<dbReference type="InterPro" id="IPR009839">
    <property type="entry name" value="SseB_N"/>
</dbReference>
<reference evidence="2 3" key="1">
    <citation type="submission" date="2019-03" db="EMBL/GenBank/DDBJ databases">
        <title>Genomic Encyclopedia of Archaeal and Bacterial Type Strains, Phase II (KMG-II): from individual species to whole genera.</title>
        <authorList>
            <person name="Goeker M."/>
        </authorList>
    </citation>
    <scope>NUCLEOTIDE SEQUENCE [LARGE SCALE GENOMIC DNA]</scope>
    <source>
        <strain evidence="2 3">DSM 24782</strain>
    </source>
</reference>
<accession>A0A4R7FFH5</accession>
<dbReference type="OrthoDB" id="5188303at2"/>
<dbReference type="EMBL" id="SOAM01000003">
    <property type="protein sequence ID" value="TDS75590.1"/>
    <property type="molecule type" value="Genomic_DNA"/>
</dbReference>
<sequence>MTGRADSAGQPFAGRAFEASPWTSDDGTAPEAYVAALAAFHAGEAGPEAVIDALRGVRLLVPLLAEVGETGVTASGLIHDKRAELALVTVAGPDGRRVLPAFSSAAAMAAWNPKARPVPAPARQVALGAASDGTELVVVDPATDRFGVRRSALEALARDLPWTAPWLDPEVGRAIRRAVADEPAVTTARVGTADPLGSLDGAEVLVVVVLHETLDQQEVAELMARVQRRWTEDATVRARVDSMTVRLEAAFC</sequence>
<gene>
    <name evidence="2" type="ORF">CLV52_2697</name>
</gene>
<name>A0A4R7FFH5_9MICO</name>